<gene>
    <name evidence="6" type="ORF">E2N92_07870</name>
</gene>
<evidence type="ECO:0000259" key="5">
    <source>
        <dbReference type="PROSITE" id="PS50944"/>
    </source>
</evidence>
<dbReference type="KEGG" id="mfk:E2N92_07870"/>
<keyword evidence="3" id="KW-0238">DNA-binding</keyword>
<dbReference type="SMART" id="SM00529">
    <property type="entry name" value="HTH_DTXR"/>
    <property type="match status" value="1"/>
</dbReference>
<protein>
    <submittedName>
        <fullName evidence="6">Metal-dependent transcriptional regulator</fullName>
    </submittedName>
</protein>
<dbReference type="PANTHER" id="PTHR33238">
    <property type="entry name" value="IRON (METAL) DEPENDENT REPRESSOR, DTXR FAMILY"/>
    <property type="match status" value="1"/>
</dbReference>
<dbReference type="PROSITE" id="PS50944">
    <property type="entry name" value="HTH_DTXR"/>
    <property type="match status" value="1"/>
</dbReference>
<reference evidence="6" key="1">
    <citation type="journal article" date="2005" name="Int. J. Syst. Evol. Microbiol.">
        <title>Methanofollis formosanus sp. nov., isolated from a fish pond.</title>
        <authorList>
            <person name="Wu S.Y."/>
            <person name="Chen S.C."/>
            <person name="Lai M.C."/>
        </authorList>
    </citation>
    <scope>NUCLEOTIDE SEQUENCE</scope>
    <source>
        <strain evidence="6">ML15</strain>
    </source>
</reference>
<evidence type="ECO:0000313" key="7">
    <source>
        <dbReference type="Proteomes" id="UP000826709"/>
    </source>
</evidence>
<dbReference type="InterPro" id="IPR001367">
    <property type="entry name" value="Fe_dep_repressor"/>
</dbReference>
<feature type="domain" description="HTH dtxR-type" evidence="5">
    <location>
        <begin position="9"/>
        <end position="67"/>
    </location>
</feature>
<dbReference type="AlphaFoldDB" id="A0A8G1EGN9"/>
<evidence type="ECO:0000256" key="3">
    <source>
        <dbReference type="ARBA" id="ARBA00023125"/>
    </source>
</evidence>
<dbReference type="InterPro" id="IPR036390">
    <property type="entry name" value="WH_DNA-bd_sf"/>
</dbReference>
<dbReference type="OrthoDB" id="24735at2157"/>
<dbReference type="GO" id="GO:0003677">
    <property type="term" value="F:DNA binding"/>
    <property type="evidence" value="ECO:0007669"/>
    <property type="project" value="UniProtKB-KW"/>
</dbReference>
<proteinExistence type="inferred from homology"/>
<dbReference type="RefSeq" id="WP_220680656.1">
    <property type="nucleotide sequence ID" value="NZ_CP037968.1"/>
</dbReference>
<organism evidence="6 7">
    <name type="scientific">Methanofollis formosanus</name>
    <dbReference type="NCBI Taxonomy" id="299308"/>
    <lineage>
        <taxon>Archaea</taxon>
        <taxon>Methanobacteriati</taxon>
        <taxon>Methanobacteriota</taxon>
        <taxon>Stenosarchaea group</taxon>
        <taxon>Methanomicrobia</taxon>
        <taxon>Methanomicrobiales</taxon>
        <taxon>Methanomicrobiaceae</taxon>
        <taxon>Methanofollis</taxon>
    </lineage>
</organism>
<keyword evidence="2" id="KW-0805">Transcription regulation</keyword>
<dbReference type="InterPro" id="IPR036421">
    <property type="entry name" value="Fe_dep_repressor_sf"/>
</dbReference>
<comment type="similarity">
    <text evidence="1">Belongs to the DtxR/MntR family.</text>
</comment>
<dbReference type="Pfam" id="PF01325">
    <property type="entry name" value="Fe_dep_repress"/>
    <property type="match status" value="1"/>
</dbReference>
<evidence type="ECO:0000256" key="1">
    <source>
        <dbReference type="ARBA" id="ARBA00007871"/>
    </source>
</evidence>
<dbReference type="GO" id="GO:0046914">
    <property type="term" value="F:transition metal ion binding"/>
    <property type="evidence" value="ECO:0007669"/>
    <property type="project" value="InterPro"/>
</dbReference>
<keyword evidence="7" id="KW-1185">Reference proteome</keyword>
<dbReference type="Pfam" id="PF02742">
    <property type="entry name" value="Fe_dep_repr_C"/>
    <property type="match status" value="1"/>
</dbReference>
<evidence type="ECO:0000256" key="2">
    <source>
        <dbReference type="ARBA" id="ARBA00023015"/>
    </source>
</evidence>
<evidence type="ECO:0000313" key="6">
    <source>
        <dbReference type="EMBL" id="QYZ79351.1"/>
    </source>
</evidence>
<dbReference type="SUPFAM" id="SSF46785">
    <property type="entry name" value="Winged helix' DNA-binding domain"/>
    <property type="match status" value="1"/>
</dbReference>
<sequence length="143" mass="15573">MEEIDGSELPARKAEFLKAVYRMGGVVRTNDLAADLGVSPSTATKAAAVLADAGYLEHTRYRGVSLTGKGEEYARFLVRRHRIVSLALSRFGLSSEEACLEARKIEACVSRELVDRICASLGHPMMSCCGPIEHDRSCCPDEP</sequence>
<name>A0A8G1EGN9_9EURY</name>
<dbReference type="PANTHER" id="PTHR33238:SF7">
    <property type="entry name" value="IRON-DEPENDENT TRANSCRIPTIONAL REGULATOR"/>
    <property type="match status" value="1"/>
</dbReference>
<reference evidence="6" key="2">
    <citation type="submission" date="2019-03" db="EMBL/GenBank/DDBJ databases">
        <authorList>
            <person name="Chen S.-C."/>
            <person name="Wu S.-Y."/>
            <person name="Lai M.-C."/>
        </authorList>
    </citation>
    <scope>NUCLEOTIDE SEQUENCE</scope>
    <source>
        <strain evidence="6">ML15</strain>
    </source>
</reference>
<dbReference type="Proteomes" id="UP000826709">
    <property type="component" value="Chromosome"/>
</dbReference>
<keyword evidence="4" id="KW-0804">Transcription</keyword>
<dbReference type="InterPro" id="IPR050536">
    <property type="entry name" value="DtxR_MntR_Metal-Reg"/>
</dbReference>
<dbReference type="InterPro" id="IPR022687">
    <property type="entry name" value="HTH_DTXR"/>
</dbReference>
<dbReference type="SUPFAM" id="SSF47979">
    <property type="entry name" value="Iron-dependent repressor protein, dimerization domain"/>
    <property type="match status" value="1"/>
</dbReference>
<dbReference type="GO" id="GO:0046983">
    <property type="term" value="F:protein dimerization activity"/>
    <property type="evidence" value="ECO:0007669"/>
    <property type="project" value="InterPro"/>
</dbReference>
<dbReference type="InterPro" id="IPR022689">
    <property type="entry name" value="Iron_dep_repressor"/>
</dbReference>
<dbReference type="InterPro" id="IPR036388">
    <property type="entry name" value="WH-like_DNA-bd_sf"/>
</dbReference>
<dbReference type="GO" id="GO:0003700">
    <property type="term" value="F:DNA-binding transcription factor activity"/>
    <property type="evidence" value="ECO:0007669"/>
    <property type="project" value="InterPro"/>
</dbReference>
<accession>A0A8G1EGN9</accession>
<dbReference type="EMBL" id="CP037968">
    <property type="protein sequence ID" value="QYZ79351.1"/>
    <property type="molecule type" value="Genomic_DNA"/>
</dbReference>
<evidence type="ECO:0000256" key="4">
    <source>
        <dbReference type="ARBA" id="ARBA00023163"/>
    </source>
</evidence>
<dbReference type="Gene3D" id="1.10.10.10">
    <property type="entry name" value="Winged helix-like DNA-binding domain superfamily/Winged helix DNA-binding domain"/>
    <property type="match status" value="1"/>
</dbReference>